<dbReference type="KEGG" id="kng:KNAG_0C00610"/>
<dbReference type="OMA" id="DEQHANE"/>
<accession>J7R2X1</accession>
<dbReference type="PANTHER" id="PTHR43830">
    <property type="entry name" value="PROTEIN PSP1"/>
    <property type="match status" value="1"/>
</dbReference>
<dbReference type="EMBL" id="HE978316">
    <property type="protein sequence ID" value="CCK69175.1"/>
    <property type="molecule type" value="Genomic_DNA"/>
</dbReference>
<dbReference type="InterPro" id="IPR047767">
    <property type="entry name" value="PSP1-like"/>
</dbReference>
<name>J7R2X1_HUIN7</name>
<dbReference type="PROSITE" id="PS51411">
    <property type="entry name" value="PSP1_C"/>
    <property type="match status" value="1"/>
</dbReference>
<proteinExistence type="predicted"/>
<dbReference type="AlphaFoldDB" id="J7R2X1"/>
<keyword evidence="4" id="KW-1185">Reference proteome</keyword>
<dbReference type="RefSeq" id="XP_022463421.1">
    <property type="nucleotide sequence ID" value="XM_022606757.1"/>
</dbReference>
<sequence length="673" mass="74929">MGSIDLQPINSTASLSDNVELKNYYENLLFKNGSGKSLTDLPRKLNGAAKNDGAETTPLRSVDFISGFERRGSSSAAGDTHNVFSNFPSSLNQGDYSSKLGSTPRRQSIFNTAPIQENVESSYVSQNPSAQPMAMSPPLGFGSASLFAAERRSSYISDALIHGNNEGPTSPNTSVTSFSPPAYTGMFNPLYTGNNSTGYLQQPANPYSTVRGNTTTTAPTNNNNNSQYGYLNYVSGGGAVSLSPPQQQQQQQRNLSLPAAQQEHSFANNGLRVLPGNKVSSSKELRELYRDSGNNYFSSQQVYSFVDGVNGVLSGTAKRTDPLTKRMTNFLNFLKSSNLNYNPQSDAFISKKNRRSSVPCTSSSNNANTSAYLHYKPLALVSLKNGKLELLSTAQNSNMQMCRGDLVIIDGDRGKDLALVVDPSINLNLALMVNFLKKKIHFDSLITNRRQHYPNEKFIKALMDSTNGIADELNPKLYDVIELLQLVIPSKQVLRFATPFEVSSNLHSKFQDELKALHIAQLKLKSLNSGLMQHDPLLGGSKLNIKILNAEFQFDRKKLTFYYICEERNDFRELIKELFKFYKTRIWLCAIPNNLDVDGKYYDNQQLELKMYQDMMAHYVTDDLNDMNLQQQQYQQEHGGQIGGFIVAPPLNKLKLDNFQLGVYKELVTKLFS</sequence>
<dbReference type="Pfam" id="PF04468">
    <property type="entry name" value="PSP1"/>
    <property type="match status" value="1"/>
</dbReference>
<evidence type="ECO:0000256" key="1">
    <source>
        <dbReference type="SAM" id="MobiDB-lite"/>
    </source>
</evidence>
<feature type="region of interest" description="Disordered" evidence="1">
    <location>
        <begin position="239"/>
        <end position="259"/>
    </location>
</feature>
<dbReference type="Proteomes" id="UP000006310">
    <property type="component" value="Chromosome 3"/>
</dbReference>
<dbReference type="PANTHER" id="PTHR43830:SF3">
    <property type="entry name" value="PROTEIN PSP1"/>
    <property type="match status" value="1"/>
</dbReference>
<reference evidence="3 4" key="1">
    <citation type="journal article" date="2011" name="Proc. Natl. Acad. Sci. U.S.A.">
        <title>Evolutionary erosion of yeast sex chromosomes by mating-type switching accidents.</title>
        <authorList>
            <person name="Gordon J.L."/>
            <person name="Armisen D."/>
            <person name="Proux-Wera E."/>
            <person name="Oheigeartaigh S.S."/>
            <person name="Byrne K.P."/>
            <person name="Wolfe K.H."/>
        </authorList>
    </citation>
    <scope>NUCLEOTIDE SEQUENCE [LARGE SCALE GENOMIC DNA]</scope>
    <source>
        <strain evidence="4">ATCC MYA-139 / BCRC 22969 / CBS 8797 / CCRC 22969 / KCTC 17520 / NBRC 10181 / NCYC 3082</strain>
    </source>
</reference>
<dbReference type="eggNOG" id="KOG4679">
    <property type="taxonomic scope" value="Eukaryota"/>
</dbReference>
<feature type="domain" description="PSP1 C-terminal" evidence="2">
    <location>
        <begin position="491"/>
        <end position="591"/>
    </location>
</feature>
<dbReference type="GeneID" id="34524855"/>
<evidence type="ECO:0000313" key="3">
    <source>
        <dbReference type="EMBL" id="CCK69175.1"/>
    </source>
</evidence>
<reference evidence="4" key="2">
    <citation type="submission" date="2012-08" db="EMBL/GenBank/DDBJ databases">
        <title>Genome sequence of Kazachstania naganishii.</title>
        <authorList>
            <person name="Gordon J.L."/>
            <person name="Armisen D."/>
            <person name="Proux-Wera E."/>
            <person name="OhEigeartaigh S.S."/>
            <person name="Byrne K.P."/>
            <person name="Wolfe K.H."/>
        </authorList>
    </citation>
    <scope>NUCLEOTIDE SEQUENCE [LARGE SCALE GENOMIC DNA]</scope>
    <source>
        <strain evidence="4">ATCC MYA-139 / BCRC 22969 / CBS 8797 / CCRC 22969 / KCTC 17520 / NBRC 10181 / NCYC 3082</strain>
    </source>
</reference>
<protein>
    <recommendedName>
        <fullName evidence="2">PSP1 C-terminal domain-containing protein</fullName>
    </recommendedName>
</protein>
<dbReference type="InterPro" id="IPR007557">
    <property type="entry name" value="PSP1_C"/>
</dbReference>
<dbReference type="HOGENOM" id="CLU_012771_0_0_1"/>
<evidence type="ECO:0000313" key="4">
    <source>
        <dbReference type="Proteomes" id="UP000006310"/>
    </source>
</evidence>
<dbReference type="GO" id="GO:0005737">
    <property type="term" value="C:cytoplasm"/>
    <property type="evidence" value="ECO:0007669"/>
    <property type="project" value="TreeGrafter"/>
</dbReference>
<dbReference type="OrthoDB" id="243127at2759"/>
<gene>
    <name evidence="3" type="primary">KNAG0C00610</name>
    <name evidence="3" type="ordered locus">KNAG_0C00610</name>
</gene>
<organism evidence="3 4">
    <name type="scientific">Huiozyma naganishii (strain ATCC MYA-139 / BCRC 22969 / CBS 8797 / KCTC 17520 / NBRC 10181 / NCYC 3082 / Yp74L-3)</name>
    <name type="common">Yeast</name>
    <name type="synonym">Kazachstania naganishii</name>
    <dbReference type="NCBI Taxonomy" id="1071383"/>
    <lineage>
        <taxon>Eukaryota</taxon>
        <taxon>Fungi</taxon>
        <taxon>Dikarya</taxon>
        <taxon>Ascomycota</taxon>
        <taxon>Saccharomycotina</taxon>
        <taxon>Saccharomycetes</taxon>
        <taxon>Saccharomycetales</taxon>
        <taxon>Saccharomycetaceae</taxon>
        <taxon>Huiozyma</taxon>
    </lineage>
</organism>
<evidence type="ECO:0000259" key="2">
    <source>
        <dbReference type="PROSITE" id="PS51411"/>
    </source>
</evidence>